<protein>
    <submittedName>
        <fullName evidence="7">Secondary metabolism biosynthetic enzyme</fullName>
    </submittedName>
</protein>
<dbReference type="Gene3D" id="3.40.50.1820">
    <property type="entry name" value="alpha/beta hydrolase"/>
    <property type="match status" value="1"/>
</dbReference>
<feature type="region of interest" description="N-terminal hotdog fold" evidence="3">
    <location>
        <begin position="81"/>
        <end position="214"/>
    </location>
</feature>
<dbReference type="Proteomes" id="UP001583177">
    <property type="component" value="Unassembled WGS sequence"/>
</dbReference>
<evidence type="ECO:0000313" key="8">
    <source>
        <dbReference type="Proteomes" id="UP001583177"/>
    </source>
</evidence>
<dbReference type="InterPro" id="IPR036736">
    <property type="entry name" value="ACP-like_sf"/>
</dbReference>
<dbReference type="PANTHER" id="PTHR43775:SF45">
    <property type="entry name" value="CONIDIAL PIGMENT POLYKETIDE SYNTHASE ALB1"/>
    <property type="match status" value="1"/>
</dbReference>
<evidence type="ECO:0000256" key="1">
    <source>
        <dbReference type="ARBA" id="ARBA00022450"/>
    </source>
</evidence>
<reference evidence="7 8" key="1">
    <citation type="journal article" date="2024" name="IMA Fungus">
        <title>IMA Genome - F19 : A genome assembly and annotation guide to empower mycologists, including annotated draft genome sequences of Ceratocystis pirilliformis, Diaporthe australafricana, Fusarium ophioides, Paecilomyces lecythidis, and Sporothrix stenoceras.</title>
        <authorList>
            <person name="Aylward J."/>
            <person name="Wilson A.M."/>
            <person name="Visagie C.M."/>
            <person name="Spraker J."/>
            <person name="Barnes I."/>
            <person name="Buitendag C."/>
            <person name="Ceriani C."/>
            <person name="Del Mar Angel L."/>
            <person name="du Plessis D."/>
            <person name="Fuchs T."/>
            <person name="Gasser K."/>
            <person name="Kramer D."/>
            <person name="Li W."/>
            <person name="Munsamy K."/>
            <person name="Piso A."/>
            <person name="Price J.L."/>
            <person name="Sonnekus B."/>
            <person name="Thomas C."/>
            <person name="van der Nest A."/>
            <person name="van Dijk A."/>
            <person name="van Heerden A."/>
            <person name="van Vuuren N."/>
            <person name="Yilmaz N."/>
            <person name="Duong T.A."/>
            <person name="van der Merwe N.A."/>
            <person name="Wingfield M.J."/>
            <person name="Wingfield B.D."/>
        </authorList>
    </citation>
    <scope>NUCLEOTIDE SEQUENCE [LARGE SCALE GENOMIC DNA]</scope>
    <source>
        <strain evidence="7 8">CMW 18300</strain>
    </source>
</reference>
<evidence type="ECO:0000256" key="3">
    <source>
        <dbReference type="PROSITE-ProRule" id="PRU01363"/>
    </source>
</evidence>
<evidence type="ECO:0000256" key="2">
    <source>
        <dbReference type="ARBA" id="ARBA00022553"/>
    </source>
</evidence>
<proteinExistence type="predicted"/>
<dbReference type="Pfam" id="PF00975">
    <property type="entry name" value="Thioesterase"/>
    <property type="match status" value="1"/>
</dbReference>
<dbReference type="SUPFAM" id="SSF53474">
    <property type="entry name" value="alpha/beta-Hydrolases"/>
    <property type="match status" value="1"/>
</dbReference>
<evidence type="ECO:0000313" key="7">
    <source>
        <dbReference type="EMBL" id="KAL1861558.1"/>
    </source>
</evidence>
<feature type="domain" description="Carrier" evidence="5">
    <location>
        <begin position="462"/>
        <end position="536"/>
    </location>
</feature>
<sequence length="894" mass="97936">MLESLYHSGCEIDWNEYHRDYSSAHRVLELPRYSWDLKRYWIDYRNDFCLLKGDKSDDASLSPTAPFKQLPNYKYISPAVQKVIEEKHGTEESKVIIESDVFDEKLLPVLQGHLVNGAALCPSSLYADVALTIAHYMTSEAGQAVESTGFNVSSMKVEAPLIALPSEKTHAFRVSAEANWRLNQIKMSLGSMNETGKITRRHATFVVLLTPQQTWLDDWKRLTHLVQSRVDSLVKGVVEGSCHHIKRGMAYKLFGALVDYGKEYQGMKDVVMDSDQLEAVSTVEFQVGAEGFHLNPRWIDSLGHIAGFIMNANDTLANKSTVFVNHGWDHMRISGSLEAGKTYRAYNRMQLVEKTLYAGDTYIFDSGRLIAVFEGVTFQGVPRQSLDHLLPGRPSGSAPILKINSQATNVSVKAAHPANGNLEPLMDKGASDERSRPVREAKPSHDIQAVSTGHAQSSPPPTAIMDRILAIIGEEVGITPSDLTADTEFSNVGIDSLLSLTMTSRIQEELDLDLPSSVFVENPTVGALQSLVVGEAANAPGTKPSVQPPPEGRLIEVDSSSSEDTQSDADSVTDSASSPTPPLSSIATTPGVPNKWTAALDSYTVAVSDNSHELVASPPHATSTLLSSSGTLARAKRLFFLFPDGSGSAASYASLASSIGGDIAVYGLNCPWRRDAEDMTRLGVDMDILARKFLAETQRIIRNLPCLPYSLGGWSAGGMIACEVARQIQAMRGTPQPERIVLIDSPNPIGLQNPPQRLYDFLDSIGTFGSSTGKMPAWLRQHFSAFIRVLDEYEPRPLPRAPPTLIIYARDGVCKNSDVPKIETHPADPREMRWLLNNRTDFTGDGWASLFGRDNLHVEIVDDVNHFSMMDPGSKNIEIGRLTARFLVGDTVAT</sequence>
<feature type="active site" description="Proton donor; for dehydratase activity" evidence="3">
    <location>
        <position position="300"/>
    </location>
</feature>
<dbReference type="SMART" id="SM00823">
    <property type="entry name" value="PKS_PP"/>
    <property type="match status" value="1"/>
</dbReference>
<comment type="caution">
    <text evidence="7">The sequence shown here is derived from an EMBL/GenBank/DDBJ whole genome shotgun (WGS) entry which is preliminary data.</text>
</comment>
<dbReference type="InterPro" id="IPR049900">
    <property type="entry name" value="PKS_mFAS_DH"/>
</dbReference>
<accession>A0ABR3WGQ0</accession>
<dbReference type="SUPFAM" id="SSF47336">
    <property type="entry name" value="ACP-like"/>
    <property type="match status" value="1"/>
</dbReference>
<dbReference type="Pfam" id="PF00550">
    <property type="entry name" value="PP-binding"/>
    <property type="match status" value="1"/>
</dbReference>
<dbReference type="InterPro" id="IPR049551">
    <property type="entry name" value="PKS_DH_C"/>
</dbReference>
<keyword evidence="2" id="KW-0597">Phosphoprotein</keyword>
<dbReference type="InterPro" id="IPR042104">
    <property type="entry name" value="PKS_dehydratase_sf"/>
</dbReference>
<name>A0ABR3WGQ0_9PEZI</name>
<gene>
    <name evidence="7" type="ORF">Daus18300_008821</name>
</gene>
<dbReference type="InterPro" id="IPR050091">
    <property type="entry name" value="PKS_NRPS_Biosynth_Enz"/>
</dbReference>
<dbReference type="Pfam" id="PF14765">
    <property type="entry name" value="PS-DH"/>
    <property type="match status" value="1"/>
</dbReference>
<dbReference type="PROSITE" id="PS50075">
    <property type="entry name" value="CARRIER"/>
    <property type="match status" value="1"/>
</dbReference>
<dbReference type="NCBIfam" id="TIGR04532">
    <property type="entry name" value="PT_fungal_PKS"/>
    <property type="match status" value="1"/>
</dbReference>
<keyword evidence="8" id="KW-1185">Reference proteome</keyword>
<feature type="compositionally biased region" description="Low complexity" evidence="4">
    <location>
        <begin position="568"/>
        <end position="578"/>
    </location>
</feature>
<keyword evidence="1" id="KW-0596">Phosphopantetheine</keyword>
<feature type="region of interest" description="Disordered" evidence="4">
    <location>
        <begin position="416"/>
        <end position="461"/>
    </location>
</feature>
<dbReference type="EMBL" id="JAWRVE010000085">
    <property type="protein sequence ID" value="KAL1861558.1"/>
    <property type="molecule type" value="Genomic_DNA"/>
</dbReference>
<dbReference type="PANTHER" id="PTHR43775">
    <property type="entry name" value="FATTY ACID SYNTHASE"/>
    <property type="match status" value="1"/>
</dbReference>
<feature type="region of interest" description="C-terminal hotdog fold" evidence="3">
    <location>
        <begin position="242"/>
        <end position="387"/>
    </location>
</feature>
<feature type="domain" description="PKS/mFAS DH" evidence="6">
    <location>
        <begin position="81"/>
        <end position="387"/>
    </location>
</feature>
<dbReference type="InterPro" id="IPR029058">
    <property type="entry name" value="AB_hydrolase_fold"/>
</dbReference>
<evidence type="ECO:0000259" key="5">
    <source>
        <dbReference type="PROSITE" id="PS50075"/>
    </source>
</evidence>
<dbReference type="InterPro" id="IPR001031">
    <property type="entry name" value="Thioesterase"/>
</dbReference>
<dbReference type="Gene3D" id="3.10.129.110">
    <property type="entry name" value="Polyketide synthase dehydratase"/>
    <property type="match status" value="1"/>
</dbReference>
<dbReference type="Gene3D" id="1.10.1200.10">
    <property type="entry name" value="ACP-like"/>
    <property type="match status" value="1"/>
</dbReference>
<evidence type="ECO:0000259" key="6">
    <source>
        <dbReference type="PROSITE" id="PS52019"/>
    </source>
</evidence>
<dbReference type="InterPro" id="IPR009081">
    <property type="entry name" value="PP-bd_ACP"/>
</dbReference>
<dbReference type="PROSITE" id="PS52019">
    <property type="entry name" value="PKS_MFAS_DH"/>
    <property type="match status" value="1"/>
</dbReference>
<feature type="region of interest" description="Disordered" evidence="4">
    <location>
        <begin position="539"/>
        <end position="591"/>
    </location>
</feature>
<dbReference type="InterPro" id="IPR020806">
    <property type="entry name" value="PKS_PP-bd"/>
</dbReference>
<evidence type="ECO:0000256" key="4">
    <source>
        <dbReference type="SAM" id="MobiDB-lite"/>
    </source>
</evidence>
<feature type="compositionally biased region" description="Basic and acidic residues" evidence="4">
    <location>
        <begin position="425"/>
        <end position="445"/>
    </location>
</feature>
<organism evidence="7 8">
    <name type="scientific">Diaporthe australafricana</name>
    <dbReference type="NCBI Taxonomy" id="127596"/>
    <lineage>
        <taxon>Eukaryota</taxon>
        <taxon>Fungi</taxon>
        <taxon>Dikarya</taxon>
        <taxon>Ascomycota</taxon>
        <taxon>Pezizomycotina</taxon>
        <taxon>Sordariomycetes</taxon>
        <taxon>Sordariomycetidae</taxon>
        <taxon>Diaporthales</taxon>
        <taxon>Diaporthaceae</taxon>
        <taxon>Diaporthe</taxon>
    </lineage>
</organism>
<feature type="active site" description="Proton acceptor; for dehydratase activity" evidence="3">
    <location>
        <position position="113"/>
    </location>
</feature>
<dbReference type="InterPro" id="IPR030918">
    <property type="entry name" value="PT_fungal_PKS"/>
</dbReference>